<accession>A0ABV9S0Q0</accession>
<evidence type="ECO:0000313" key="1">
    <source>
        <dbReference type="EMBL" id="MFC4855140.1"/>
    </source>
</evidence>
<protein>
    <recommendedName>
        <fullName evidence="3">AAA domain-containing protein</fullName>
    </recommendedName>
</protein>
<evidence type="ECO:0008006" key="3">
    <source>
        <dbReference type="Google" id="ProtNLM"/>
    </source>
</evidence>
<proteinExistence type="predicted"/>
<name>A0ABV9S0Q0_9PSEU</name>
<dbReference type="CDD" id="cd02019">
    <property type="entry name" value="NK"/>
    <property type="match status" value="1"/>
</dbReference>
<comment type="caution">
    <text evidence="1">The sequence shown here is derived from an EMBL/GenBank/DDBJ whole genome shotgun (WGS) entry which is preliminary data.</text>
</comment>
<dbReference type="Proteomes" id="UP001595859">
    <property type="component" value="Unassembled WGS sequence"/>
</dbReference>
<dbReference type="EMBL" id="JBHSIS010000007">
    <property type="protein sequence ID" value="MFC4855140.1"/>
    <property type="molecule type" value="Genomic_DNA"/>
</dbReference>
<sequence>MNHARRLTHVRWIAGGTGAGKSTVARDLAPLLTWPEQAALPPAHQGVLRARARRPLRRPGPGHGQLGQRRHAAALANRLGRDALWDAEIRRQARETGLPVIEVDGSRAPESIATELAQRFRLQDTSR</sequence>
<keyword evidence="2" id="KW-1185">Reference proteome</keyword>
<dbReference type="InterPro" id="IPR027417">
    <property type="entry name" value="P-loop_NTPase"/>
</dbReference>
<dbReference type="SUPFAM" id="SSF52540">
    <property type="entry name" value="P-loop containing nucleoside triphosphate hydrolases"/>
    <property type="match status" value="2"/>
</dbReference>
<gene>
    <name evidence="1" type="ORF">ACFPCV_16660</name>
</gene>
<reference evidence="2" key="1">
    <citation type="journal article" date="2019" name="Int. J. Syst. Evol. Microbiol.">
        <title>The Global Catalogue of Microorganisms (GCM) 10K type strain sequencing project: providing services to taxonomists for standard genome sequencing and annotation.</title>
        <authorList>
            <consortium name="The Broad Institute Genomics Platform"/>
            <consortium name="The Broad Institute Genome Sequencing Center for Infectious Disease"/>
            <person name="Wu L."/>
            <person name="Ma J."/>
        </authorList>
    </citation>
    <scope>NUCLEOTIDE SEQUENCE [LARGE SCALE GENOMIC DNA]</scope>
    <source>
        <strain evidence="2">ZS-22-S1</strain>
    </source>
</reference>
<organism evidence="1 2">
    <name type="scientific">Actinophytocola glycyrrhizae</name>
    <dbReference type="NCBI Taxonomy" id="2044873"/>
    <lineage>
        <taxon>Bacteria</taxon>
        <taxon>Bacillati</taxon>
        <taxon>Actinomycetota</taxon>
        <taxon>Actinomycetes</taxon>
        <taxon>Pseudonocardiales</taxon>
        <taxon>Pseudonocardiaceae</taxon>
    </lineage>
</organism>
<evidence type="ECO:0000313" key="2">
    <source>
        <dbReference type="Proteomes" id="UP001595859"/>
    </source>
</evidence>
<dbReference type="RefSeq" id="WP_378057088.1">
    <property type="nucleotide sequence ID" value="NZ_JBHSIS010000007.1"/>
</dbReference>